<dbReference type="PANTHER" id="PTHR31637">
    <property type="entry name" value="2,3-BISPHOSPHOGLYCERATE-INDEPENDENT PHOSPHOGLYCERATE MUTASE"/>
    <property type="match status" value="1"/>
</dbReference>
<protein>
    <recommendedName>
        <fullName evidence="4">phosphoglycerate mutase (2,3-diphosphoglycerate-independent)</fullName>
        <ecNumber evidence="4">5.4.2.12</ecNumber>
    </recommendedName>
</protein>
<keyword evidence="7" id="KW-0464">Manganese</keyword>
<dbReference type="Gene3D" id="3.40.1450.10">
    <property type="entry name" value="BPG-independent phosphoglycerate mutase, domain B"/>
    <property type="match status" value="1"/>
</dbReference>
<organism evidence="11 12">
    <name type="scientific">Chrysochromulina tobinii</name>
    <dbReference type="NCBI Taxonomy" id="1460289"/>
    <lineage>
        <taxon>Eukaryota</taxon>
        <taxon>Haptista</taxon>
        <taxon>Haptophyta</taxon>
        <taxon>Prymnesiophyceae</taxon>
        <taxon>Prymnesiales</taxon>
        <taxon>Chrysochromulinaceae</taxon>
        <taxon>Chrysochromulina</taxon>
    </lineage>
</organism>
<keyword evidence="8" id="KW-0413">Isomerase</keyword>
<evidence type="ECO:0000259" key="10">
    <source>
        <dbReference type="Pfam" id="PF06415"/>
    </source>
</evidence>
<evidence type="ECO:0000256" key="3">
    <source>
        <dbReference type="ARBA" id="ARBA00008819"/>
    </source>
</evidence>
<comment type="caution">
    <text evidence="11">The sequence shown here is derived from an EMBL/GenBank/DDBJ whole genome shotgun (WGS) entry which is preliminary data.</text>
</comment>
<dbReference type="InterPro" id="IPR006124">
    <property type="entry name" value="Metalloenzyme"/>
</dbReference>
<evidence type="ECO:0000256" key="5">
    <source>
        <dbReference type="ARBA" id="ARBA00022723"/>
    </source>
</evidence>
<dbReference type="GO" id="GO:0004619">
    <property type="term" value="F:phosphoglycerate mutase activity"/>
    <property type="evidence" value="ECO:0007669"/>
    <property type="project" value="UniProtKB-EC"/>
</dbReference>
<dbReference type="InterPro" id="IPR036646">
    <property type="entry name" value="PGAM_B_sf"/>
</dbReference>
<dbReference type="NCBIfam" id="TIGR01307">
    <property type="entry name" value="pgm_bpd_ind"/>
    <property type="match status" value="1"/>
</dbReference>
<evidence type="ECO:0000259" key="9">
    <source>
        <dbReference type="Pfam" id="PF01676"/>
    </source>
</evidence>
<dbReference type="InterPro" id="IPR011258">
    <property type="entry name" value="BPG-indep_PGM_N"/>
</dbReference>
<name>A0A0M0JYQ5_9EUKA</name>
<evidence type="ECO:0000313" key="12">
    <source>
        <dbReference type="Proteomes" id="UP000037460"/>
    </source>
</evidence>
<dbReference type="Pfam" id="PF06415">
    <property type="entry name" value="iPGM_N"/>
    <property type="match status" value="1"/>
</dbReference>
<dbReference type="Gene3D" id="3.40.720.10">
    <property type="entry name" value="Alkaline Phosphatase, subunit A"/>
    <property type="match status" value="1"/>
</dbReference>
<dbReference type="FunFam" id="3.40.1450.10:FF:000002">
    <property type="entry name" value="2,3-bisphosphoglycerate-independent phosphoglycerate mutase"/>
    <property type="match status" value="1"/>
</dbReference>
<evidence type="ECO:0000256" key="6">
    <source>
        <dbReference type="ARBA" id="ARBA00023152"/>
    </source>
</evidence>
<evidence type="ECO:0000256" key="7">
    <source>
        <dbReference type="ARBA" id="ARBA00023211"/>
    </source>
</evidence>
<dbReference type="EC" id="5.4.2.12" evidence="4"/>
<dbReference type="GO" id="GO:0005737">
    <property type="term" value="C:cytoplasm"/>
    <property type="evidence" value="ECO:0007669"/>
    <property type="project" value="InterPro"/>
</dbReference>
<dbReference type="InterPro" id="IPR005995">
    <property type="entry name" value="Pgm_bpd_ind"/>
</dbReference>
<feature type="domain" description="BPG-independent PGAM N-terminal" evidence="10">
    <location>
        <begin position="81"/>
        <end position="296"/>
    </location>
</feature>
<dbReference type="EMBL" id="JWZX01002054">
    <property type="protein sequence ID" value="KOO31263.1"/>
    <property type="molecule type" value="Genomic_DNA"/>
</dbReference>
<dbReference type="PANTHER" id="PTHR31637:SF0">
    <property type="entry name" value="2,3-BISPHOSPHOGLYCERATE-INDEPENDENT PHOSPHOGLYCERATE MUTASE"/>
    <property type="match status" value="1"/>
</dbReference>
<reference evidence="12" key="1">
    <citation type="journal article" date="2015" name="PLoS Genet.">
        <title>Genome Sequence and Transcriptome Analyses of Chrysochromulina tobin: Metabolic Tools for Enhanced Algal Fitness in the Prominent Order Prymnesiales (Haptophyceae).</title>
        <authorList>
            <person name="Hovde B.T."/>
            <person name="Deodato C.R."/>
            <person name="Hunsperger H.M."/>
            <person name="Ryken S.A."/>
            <person name="Yost W."/>
            <person name="Jha R.K."/>
            <person name="Patterson J."/>
            <person name="Monnat R.J. Jr."/>
            <person name="Barlow S.B."/>
            <person name="Starkenburg S.R."/>
            <person name="Cattolico R.A."/>
        </authorList>
    </citation>
    <scope>NUCLEOTIDE SEQUENCE</scope>
    <source>
        <strain evidence="12">CCMP291</strain>
    </source>
</reference>
<dbReference type="GO" id="GO:0030145">
    <property type="term" value="F:manganese ion binding"/>
    <property type="evidence" value="ECO:0007669"/>
    <property type="project" value="InterPro"/>
</dbReference>
<dbReference type="GO" id="GO:0006007">
    <property type="term" value="P:glucose catabolic process"/>
    <property type="evidence" value="ECO:0007669"/>
    <property type="project" value="InterPro"/>
</dbReference>
<comment type="similarity">
    <text evidence="3">Belongs to the BPG-independent phosphoglycerate mutase family.</text>
</comment>
<comment type="pathway">
    <text evidence="2">Carbohydrate degradation; glycolysis; pyruvate from D-glyceraldehyde 3-phosphate: step 3/5.</text>
</comment>
<keyword evidence="6" id="KW-0324">Glycolysis</keyword>
<dbReference type="CDD" id="cd16010">
    <property type="entry name" value="iPGM"/>
    <property type="match status" value="1"/>
</dbReference>
<keyword evidence="5" id="KW-0479">Metal-binding</keyword>
<dbReference type="SUPFAM" id="SSF53649">
    <property type="entry name" value="Alkaline phosphatase-like"/>
    <property type="match status" value="1"/>
</dbReference>
<keyword evidence="12" id="KW-1185">Reference proteome</keyword>
<feature type="domain" description="Metalloenzyme" evidence="9">
    <location>
        <begin position="4"/>
        <end position="406"/>
    </location>
</feature>
<proteinExistence type="inferred from homology"/>
<dbReference type="InterPro" id="IPR017850">
    <property type="entry name" value="Alkaline_phosphatase_core_sf"/>
</dbReference>
<evidence type="ECO:0000256" key="2">
    <source>
        <dbReference type="ARBA" id="ARBA00004798"/>
    </source>
</evidence>
<evidence type="ECO:0000313" key="11">
    <source>
        <dbReference type="EMBL" id="KOO31263.1"/>
    </source>
</evidence>
<dbReference type="GO" id="GO:0006096">
    <property type="term" value="P:glycolytic process"/>
    <property type="evidence" value="ECO:0007669"/>
    <property type="project" value="UniProtKB-UniPathway"/>
</dbReference>
<accession>A0A0M0JYQ5</accession>
<dbReference type="SUPFAM" id="SSF64158">
    <property type="entry name" value="2,3-Bisphosphoglycerate-independent phosphoglycerate mutase, substrate-binding domain"/>
    <property type="match status" value="1"/>
</dbReference>
<dbReference type="OrthoDB" id="1886626at2759"/>
<gene>
    <name evidence="11" type="ORF">Ctob_014611</name>
</gene>
<evidence type="ECO:0000256" key="1">
    <source>
        <dbReference type="ARBA" id="ARBA00001936"/>
    </source>
</evidence>
<dbReference type="UniPathway" id="UPA00109">
    <property type="reaction ID" value="UER00186"/>
</dbReference>
<comment type="cofactor">
    <cofactor evidence="1">
        <name>Mn(2+)</name>
        <dbReference type="ChEBI" id="CHEBI:29035"/>
    </cofactor>
</comment>
<sequence>MVNRAALIVIDGWGERDEEYGNAIKQAATPVMDSLRAEANFAVVEASSLAVGLPEDTMGNSEVGHLTIGAGAVDYQDLVRINLAVKNGSIAEMKSLVDAFACAKAGTGRLHLFGLLSDGGVHSHQEHLYCLVAAAKAAGVPRTLLHVCMDGRDTPPKSGASYMEALEKKLAELGYGEISTISGRYYAMDRDKRWERVQEAFEVMCRAPGECETVAAGGVKAVVEASYALPEPITDEFLKPTGLLSDGGLADGDVFFSFNFRSDRAREMFECLSVAPKFETAKARKLAMCLQMTQYSSAFESPIVFPPQQLTNGLSETISKQGLTQFHVAETEKYAHVTFFFNGGKEEAFEGEVRELKDSPKVATYDLEPKMAAEPVADAMVREIEAGTHALLVCNLAPPDMVGHDRHDGQDDGGRLAHRHVHRQSGRGMQEGGRWPLHCG</sequence>
<evidence type="ECO:0000256" key="4">
    <source>
        <dbReference type="ARBA" id="ARBA00012026"/>
    </source>
</evidence>
<dbReference type="AlphaFoldDB" id="A0A0M0JYQ5"/>
<dbReference type="Pfam" id="PF01676">
    <property type="entry name" value="Metalloenzyme"/>
    <property type="match status" value="1"/>
</dbReference>
<evidence type="ECO:0000256" key="8">
    <source>
        <dbReference type="ARBA" id="ARBA00023235"/>
    </source>
</evidence>
<dbReference type="Proteomes" id="UP000037460">
    <property type="component" value="Unassembled WGS sequence"/>
</dbReference>